<dbReference type="STRING" id="1555112.LIP_3080"/>
<evidence type="ECO:0000259" key="4">
    <source>
        <dbReference type="Pfam" id="PF06429"/>
    </source>
</evidence>
<keyword evidence="2" id="KW-0975">Bacterial flagellum</keyword>
<feature type="domain" description="Flagellar basal-body/hook protein C-terminal" evidence="4">
    <location>
        <begin position="227"/>
        <end position="271"/>
    </location>
</feature>
<dbReference type="InterPro" id="IPR012836">
    <property type="entry name" value="FlgF"/>
</dbReference>
<protein>
    <submittedName>
        <fullName evidence="6">Flagellar basal-body rod protein FlgF</fullName>
    </submittedName>
</protein>
<keyword evidence="7" id="KW-1185">Reference proteome</keyword>
<name>A0A0K2SPZ4_LIMPI</name>
<dbReference type="InterPro" id="IPR010930">
    <property type="entry name" value="Flg_bb/hook_C_dom"/>
</dbReference>
<evidence type="ECO:0000256" key="2">
    <source>
        <dbReference type="RuleBase" id="RU362116"/>
    </source>
</evidence>
<dbReference type="Pfam" id="PF22692">
    <property type="entry name" value="LlgE_F_G_D1"/>
    <property type="match status" value="1"/>
</dbReference>
<comment type="subcellular location">
    <subcellularLocation>
        <location evidence="2">Bacterial flagellum basal body</location>
    </subcellularLocation>
</comment>
<dbReference type="InterPro" id="IPR020013">
    <property type="entry name" value="Flagellar_FlgE/F/G"/>
</dbReference>
<dbReference type="AlphaFoldDB" id="A0A0K2SPZ4"/>
<dbReference type="Pfam" id="PF06429">
    <property type="entry name" value="Flg_bbr_C"/>
    <property type="match status" value="1"/>
</dbReference>
<proteinExistence type="inferred from homology"/>
<evidence type="ECO:0000313" key="7">
    <source>
        <dbReference type="Proteomes" id="UP000065807"/>
    </source>
</evidence>
<keyword evidence="6" id="KW-0969">Cilium</keyword>
<dbReference type="PATRIC" id="fig|1555112.3.peg.3127"/>
<dbReference type="PANTHER" id="PTHR30435">
    <property type="entry name" value="FLAGELLAR PROTEIN"/>
    <property type="match status" value="1"/>
</dbReference>
<gene>
    <name evidence="6" type="ORF">LIP_3080</name>
</gene>
<keyword evidence="6" id="KW-0282">Flagellum</keyword>
<dbReference type="PANTHER" id="PTHR30435:SF19">
    <property type="entry name" value="FLAGELLAR BASAL-BODY ROD PROTEIN FLGG"/>
    <property type="match status" value="1"/>
</dbReference>
<reference evidence="7" key="1">
    <citation type="submission" date="2015-07" db="EMBL/GenBank/DDBJ databases">
        <title>Complete genome sequence and phylogenetic analysis of Limnochorda pilosa.</title>
        <authorList>
            <person name="Watanabe M."/>
            <person name="Kojima H."/>
            <person name="Fukui M."/>
        </authorList>
    </citation>
    <scope>NUCLEOTIDE SEQUENCE [LARGE SCALE GENOMIC DNA]</scope>
    <source>
        <strain evidence="7">HC45</strain>
    </source>
</reference>
<dbReference type="InterPro" id="IPR053967">
    <property type="entry name" value="LlgE_F_G-like_D1"/>
</dbReference>
<evidence type="ECO:0000313" key="6">
    <source>
        <dbReference type="EMBL" id="BAS28909.1"/>
    </source>
</evidence>
<dbReference type="Proteomes" id="UP000065807">
    <property type="component" value="Chromosome"/>
</dbReference>
<accession>A0A0K2SPZ4</accession>
<dbReference type="RefSeq" id="WP_068139944.1">
    <property type="nucleotide sequence ID" value="NZ_AP014924.1"/>
</dbReference>
<comment type="similarity">
    <text evidence="1 2">Belongs to the flagella basal body rod proteins family.</text>
</comment>
<dbReference type="NCBIfam" id="TIGR02490">
    <property type="entry name" value="flgF"/>
    <property type="match status" value="1"/>
</dbReference>
<dbReference type="KEGG" id="lpil:LIP_3080"/>
<evidence type="ECO:0000259" key="3">
    <source>
        <dbReference type="Pfam" id="PF00460"/>
    </source>
</evidence>
<feature type="domain" description="Flagellar hook protein FlgE/F/G-like D1" evidence="5">
    <location>
        <begin position="118"/>
        <end position="181"/>
    </location>
</feature>
<dbReference type="EMBL" id="AP014924">
    <property type="protein sequence ID" value="BAS28909.1"/>
    <property type="molecule type" value="Genomic_DNA"/>
</dbReference>
<dbReference type="SUPFAM" id="SSF117143">
    <property type="entry name" value="Flagellar hook protein flgE"/>
    <property type="match status" value="1"/>
</dbReference>
<reference evidence="7" key="2">
    <citation type="journal article" date="2016" name="Int. J. Syst. Evol. Microbiol.">
        <title>Complete genome sequence and cell structure of Limnochorda pilosa, a Gram-negative spore-former within the phylum Firmicutes.</title>
        <authorList>
            <person name="Watanabe M."/>
            <person name="Kojima H."/>
            <person name="Fukui M."/>
        </authorList>
    </citation>
    <scope>NUCLEOTIDE SEQUENCE [LARGE SCALE GENOMIC DNA]</scope>
    <source>
        <strain evidence="7">HC45</strain>
    </source>
</reference>
<dbReference type="InterPro" id="IPR001444">
    <property type="entry name" value="Flag_bb_rod_N"/>
</dbReference>
<feature type="domain" description="Flagellar basal body rod protein N-terminal" evidence="3">
    <location>
        <begin position="5"/>
        <end position="35"/>
    </location>
</feature>
<evidence type="ECO:0000259" key="5">
    <source>
        <dbReference type="Pfam" id="PF22692"/>
    </source>
</evidence>
<evidence type="ECO:0000256" key="1">
    <source>
        <dbReference type="ARBA" id="ARBA00009677"/>
    </source>
</evidence>
<sequence>MLRGLYTAASGMLAQAARLDLEANNLANAGTSGYKADQAELLSFPSILLHRVGGVQGDPVPAAPGGAPIRTRPEGMDRLPFRQAPVVGPLGTGVYVEGVHTSFRQGPLHATGNPLDLALEGPGFFAVETPAGVRYTRAGGFRLDAEGYLADPAGNRVLGVDGPVAVGRGGAVTVTDEGTVFVDGQPAGQLVLVDFADPNAELRKQGANLYGPRPGAVPQPAPGARVAQGMLEGSAVNVVEGMVRLIELQRAYDASQRVVRSYDETLGQAVNELARI</sequence>
<dbReference type="NCBIfam" id="TIGR03506">
    <property type="entry name" value="FlgEFG_subfam"/>
    <property type="match status" value="1"/>
</dbReference>
<dbReference type="Pfam" id="PF00460">
    <property type="entry name" value="Flg_bb_rod"/>
    <property type="match status" value="1"/>
</dbReference>
<dbReference type="InterPro" id="IPR037925">
    <property type="entry name" value="FlgE/F/G-like"/>
</dbReference>
<dbReference type="OrthoDB" id="9800375at2"/>
<keyword evidence="6" id="KW-0966">Cell projection</keyword>
<dbReference type="GO" id="GO:0071978">
    <property type="term" value="P:bacterial-type flagellum-dependent swarming motility"/>
    <property type="evidence" value="ECO:0007669"/>
    <property type="project" value="TreeGrafter"/>
</dbReference>
<dbReference type="GO" id="GO:0030694">
    <property type="term" value="C:bacterial-type flagellum basal body, rod"/>
    <property type="evidence" value="ECO:0007669"/>
    <property type="project" value="InterPro"/>
</dbReference>
<organism evidence="6 7">
    <name type="scientific">Limnochorda pilosa</name>
    <dbReference type="NCBI Taxonomy" id="1555112"/>
    <lineage>
        <taxon>Bacteria</taxon>
        <taxon>Bacillati</taxon>
        <taxon>Bacillota</taxon>
        <taxon>Limnochordia</taxon>
        <taxon>Limnochordales</taxon>
        <taxon>Limnochordaceae</taxon>
        <taxon>Limnochorda</taxon>
    </lineage>
</organism>